<sequence>MTSASEKKAKIPSIFSSSYATILEESIHNKHPHHFLKIRRQNEQAEGLWRIRDELYDLSNFKHPGGKIWMELTKGLDITESYLTSHRQEYPEILKKYHVRPAKRPRQTPFTFEEDGFYMTLKRRVKPILDNVGTGPSVATNLMTDATLTFFLVMFLLAGIYQNTIFAISSGLALGCLIGVSHNYSHQRVQLKAYYVDFTCFSSVEWRIIHVLSHHLFPNTVQDLEVTLMNDVVDFFVHQKTAFYKWISPVLIFAVAPFAVPFEAIKRFSAILQGRQKFRPENSIILIEFLIMFALTGWSFLTALKLWTVVHMGSSVLMIFQQWGNGHHHPEVYHDGDIPRGETFDYGLYQVDCCRERPEFMLDPYIVLIMFSHHTLHHLFPTVDHSKLPYLYPVLAETLREFDQSFRMISYLKCAQGMVQQIRKETPTPLSVRQRKSNEIFHLDEDFLNKVVPT</sequence>
<evidence type="ECO:0000259" key="1">
    <source>
        <dbReference type="Pfam" id="PF00173"/>
    </source>
</evidence>
<proteinExistence type="predicted"/>
<protein>
    <submittedName>
        <fullName evidence="3">Uncharacterized protein</fullName>
    </submittedName>
</protein>
<dbReference type="InterPro" id="IPR036400">
    <property type="entry name" value="Cyt_B5-like_heme/steroid_sf"/>
</dbReference>
<dbReference type="InterPro" id="IPR001199">
    <property type="entry name" value="Cyt_B5-like_heme/steroid-bd"/>
</dbReference>
<dbReference type="InterPro" id="IPR005804">
    <property type="entry name" value="FA_desaturase_dom"/>
</dbReference>
<dbReference type="EMBL" id="OB660600">
    <property type="protein sequence ID" value="CAD7225561.1"/>
    <property type="molecule type" value="Genomic_DNA"/>
</dbReference>
<dbReference type="Pfam" id="PF00487">
    <property type="entry name" value="FA_desaturase"/>
    <property type="match status" value="1"/>
</dbReference>
<feature type="domain" description="Fatty acid desaturase" evidence="2">
    <location>
        <begin position="166"/>
        <end position="408"/>
    </location>
</feature>
<gene>
    <name evidence="3" type="ORF">CTOB1V02_LOCUS3499</name>
</gene>
<organism evidence="3">
    <name type="scientific">Cyprideis torosa</name>
    <dbReference type="NCBI Taxonomy" id="163714"/>
    <lineage>
        <taxon>Eukaryota</taxon>
        <taxon>Metazoa</taxon>
        <taxon>Ecdysozoa</taxon>
        <taxon>Arthropoda</taxon>
        <taxon>Crustacea</taxon>
        <taxon>Oligostraca</taxon>
        <taxon>Ostracoda</taxon>
        <taxon>Podocopa</taxon>
        <taxon>Podocopida</taxon>
        <taxon>Cytherocopina</taxon>
        <taxon>Cytheroidea</taxon>
        <taxon>Cytherideidae</taxon>
        <taxon>Cyprideis</taxon>
    </lineage>
</organism>
<dbReference type="GO" id="GO:0006629">
    <property type="term" value="P:lipid metabolic process"/>
    <property type="evidence" value="ECO:0007669"/>
    <property type="project" value="InterPro"/>
</dbReference>
<feature type="domain" description="Cytochrome b5 heme-binding" evidence="1">
    <location>
        <begin position="41"/>
        <end position="100"/>
    </location>
</feature>
<dbReference type="OrthoDB" id="260519at2759"/>
<dbReference type="AlphaFoldDB" id="A0A7R8W738"/>
<accession>A0A7R8W738</accession>
<dbReference type="PANTHER" id="PTHR16740">
    <property type="entry name" value="CYTOCHROME B5-RELATED PROTEIN-RELATED"/>
    <property type="match status" value="1"/>
</dbReference>
<dbReference type="Pfam" id="PF00173">
    <property type="entry name" value="Cyt-b5"/>
    <property type="match status" value="1"/>
</dbReference>
<evidence type="ECO:0000313" key="3">
    <source>
        <dbReference type="EMBL" id="CAD7225561.1"/>
    </source>
</evidence>
<reference evidence="3" key="1">
    <citation type="submission" date="2020-11" db="EMBL/GenBank/DDBJ databases">
        <authorList>
            <person name="Tran Van P."/>
        </authorList>
    </citation>
    <scope>NUCLEOTIDE SEQUENCE</scope>
</reference>
<dbReference type="SUPFAM" id="SSF55856">
    <property type="entry name" value="Cytochrome b5-like heme/steroid binding domain"/>
    <property type="match status" value="1"/>
</dbReference>
<dbReference type="InterPro" id="IPR053100">
    <property type="entry name" value="Cytochrome_b5-related"/>
</dbReference>
<name>A0A7R8W738_9CRUS</name>
<dbReference type="PANTHER" id="PTHR16740:SF1">
    <property type="entry name" value="CYTOCHROME B5-RELATED PROTEIN-RELATED"/>
    <property type="match status" value="1"/>
</dbReference>
<evidence type="ECO:0000259" key="2">
    <source>
        <dbReference type="Pfam" id="PF00487"/>
    </source>
</evidence>